<keyword evidence="2" id="KW-1185">Reference proteome</keyword>
<evidence type="ECO:0000313" key="2">
    <source>
        <dbReference type="Proteomes" id="UP000595140"/>
    </source>
</evidence>
<accession>A0A484NKS6</accession>
<proteinExistence type="predicted"/>
<name>A0A484NKS6_9ASTE</name>
<reference evidence="1 2" key="1">
    <citation type="submission" date="2018-04" db="EMBL/GenBank/DDBJ databases">
        <authorList>
            <person name="Vogel A."/>
        </authorList>
    </citation>
    <scope>NUCLEOTIDE SEQUENCE [LARGE SCALE GENOMIC DNA]</scope>
</reference>
<organism evidence="1 2">
    <name type="scientific">Cuscuta campestris</name>
    <dbReference type="NCBI Taxonomy" id="132261"/>
    <lineage>
        <taxon>Eukaryota</taxon>
        <taxon>Viridiplantae</taxon>
        <taxon>Streptophyta</taxon>
        <taxon>Embryophyta</taxon>
        <taxon>Tracheophyta</taxon>
        <taxon>Spermatophyta</taxon>
        <taxon>Magnoliopsida</taxon>
        <taxon>eudicotyledons</taxon>
        <taxon>Gunneridae</taxon>
        <taxon>Pentapetalae</taxon>
        <taxon>asterids</taxon>
        <taxon>lamiids</taxon>
        <taxon>Solanales</taxon>
        <taxon>Convolvulaceae</taxon>
        <taxon>Cuscuteae</taxon>
        <taxon>Cuscuta</taxon>
        <taxon>Cuscuta subgen. Grammica</taxon>
        <taxon>Cuscuta sect. Cleistogrammica</taxon>
    </lineage>
</organism>
<dbReference type="EMBL" id="OOIL02006696">
    <property type="protein sequence ID" value="VFR00395.1"/>
    <property type="molecule type" value="Genomic_DNA"/>
</dbReference>
<sequence>MLSIGDRPTSLSGLSGMGPILFLPKNSARNQKKRHVMERSDDTHASGAPTIMDQLAVDSSLLFSSPPMAG</sequence>
<evidence type="ECO:0000313" key="1">
    <source>
        <dbReference type="EMBL" id="VFR00395.1"/>
    </source>
</evidence>
<dbReference type="Proteomes" id="UP000595140">
    <property type="component" value="Unassembled WGS sequence"/>
</dbReference>
<protein>
    <submittedName>
        <fullName evidence="1">Uncharacterized protein</fullName>
    </submittedName>
</protein>
<gene>
    <name evidence="1" type="ORF">CCAM_LOCUS42170</name>
</gene>
<dbReference type="AlphaFoldDB" id="A0A484NKS6"/>